<keyword evidence="2 8" id="KW-0812">Transmembrane</keyword>
<feature type="transmembrane region" description="Helical" evidence="8">
    <location>
        <begin position="400"/>
        <end position="426"/>
    </location>
</feature>
<evidence type="ECO:0000256" key="5">
    <source>
        <dbReference type="ARBA" id="ARBA00023043"/>
    </source>
</evidence>
<dbReference type="Pfam" id="PF13962">
    <property type="entry name" value="PGG"/>
    <property type="match status" value="1"/>
</dbReference>
<dbReference type="PANTHER" id="PTHR24186">
    <property type="entry name" value="PROTEIN PHOSPHATASE 1 REGULATORY SUBUNIT"/>
    <property type="match status" value="1"/>
</dbReference>
<name>A0AAQ3PPV3_PASNO</name>
<keyword evidence="4 8" id="KW-1133">Transmembrane helix</keyword>
<organism evidence="10 11">
    <name type="scientific">Paspalum notatum var. saurae</name>
    <dbReference type="NCBI Taxonomy" id="547442"/>
    <lineage>
        <taxon>Eukaryota</taxon>
        <taxon>Viridiplantae</taxon>
        <taxon>Streptophyta</taxon>
        <taxon>Embryophyta</taxon>
        <taxon>Tracheophyta</taxon>
        <taxon>Spermatophyta</taxon>
        <taxon>Magnoliopsida</taxon>
        <taxon>Liliopsida</taxon>
        <taxon>Poales</taxon>
        <taxon>Poaceae</taxon>
        <taxon>PACMAD clade</taxon>
        <taxon>Panicoideae</taxon>
        <taxon>Andropogonodae</taxon>
        <taxon>Paspaleae</taxon>
        <taxon>Paspalinae</taxon>
        <taxon>Paspalum</taxon>
    </lineage>
</organism>
<feature type="transmembrane region" description="Helical" evidence="8">
    <location>
        <begin position="432"/>
        <end position="453"/>
    </location>
</feature>
<feature type="transmembrane region" description="Helical" evidence="8">
    <location>
        <begin position="367"/>
        <end position="388"/>
    </location>
</feature>
<dbReference type="GO" id="GO:0005886">
    <property type="term" value="C:plasma membrane"/>
    <property type="evidence" value="ECO:0007669"/>
    <property type="project" value="TreeGrafter"/>
</dbReference>
<feature type="repeat" description="ANK" evidence="7">
    <location>
        <begin position="167"/>
        <end position="199"/>
    </location>
</feature>
<evidence type="ECO:0000256" key="6">
    <source>
        <dbReference type="ARBA" id="ARBA00023136"/>
    </source>
</evidence>
<keyword evidence="6 8" id="KW-0472">Membrane</keyword>
<evidence type="ECO:0000256" key="8">
    <source>
        <dbReference type="SAM" id="Phobius"/>
    </source>
</evidence>
<protein>
    <recommendedName>
        <fullName evidence="9">PGG domain-containing protein</fullName>
    </recommendedName>
</protein>
<dbReference type="InterPro" id="IPR036770">
    <property type="entry name" value="Ankyrin_rpt-contain_sf"/>
</dbReference>
<proteinExistence type="predicted"/>
<dbReference type="InterPro" id="IPR002110">
    <property type="entry name" value="Ankyrin_rpt"/>
</dbReference>
<dbReference type="AlphaFoldDB" id="A0AAQ3PPV3"/>
<dbReference type="InterPro" id="IPR026961">
    <property type="entry name" value="PGG_dom"/>
</dbReference>
<evidence type="ECO:0000256" key="1">
    <source>
        <dbReference type="ARBA" id="ARBA00004141"/>
    </source>
</evidence>
<dbReference type="EMBL" id="CP144745">
    <property type="protein sequence ID" value="WVZ50752.1"/>
    <property type="molecule type" value="Genomic_DNA"/>
</dbReference>
<dbReference type="Proteomes" id="UP001341281">
    <property type="component" value="Chromosome 01"/>
</dbReference>
<feature type="transmembrane region" description="Helical" evidence="8">
    <location>
        <begin position="327"/>
        <end position="347"/>
    </location>
</feature>
<dbReference type="SUPFAM" id="SSF48403">
    <property type="entry name" value="Ankyrin repeat"/>
    <property type="match status" value="1"/>
</dbReference>
<gene>
    <name evidence="10" type="ORF">U9M48_001977</name>
</gene>
<evidence type="ECO:0000256" key="7">
    <source>
        <dbReference type="PROSITE-ProRule" id="PRU00023"/>
    </source>
</evidence>
<keyword evidence="3" id="KW-0677">Repeat</keyword>
<evidence type="ECO:0000256" key="3">
    <source>
        <dbReference type="ARBA" id="ARBA00022737"/>
    </source>
</evidence>
<evidence type="ECO:0000313" key="10">
    <source>
        <dbReference type="EMBL" id="WVZ50752.1"/>
    </source>
</evidence>
<comment type="subcellular location">
    <subcellularLocation>
        <location evidence="1">Membrane</location>
        <topology evidence="1">Multi-pass membrane protein</topology>
    </subcellularLocation>
</comment>
<dbReference type="PANTHER" id="PTHR24186:SF50">
    <property type="entry name" value="ANKYRIN REPEAT-CONTAINING PROTEIN ITN1-LIKE ISOFORM X1"/>
    <property type="match status" value="1"/>
</dbReference>
<dbReference type="PROSITE" id="PS50297">
    <property type="entry name" value="ANK_REP_REGION"/>
    <property type="match status" value="1"/>
</dbReference>
<dbReference type="Gene3D" id="1.25.40.20">
    <property type="entry name" value="Ankyrin repeat-containing domain"/>
    <property type="match status" value="2"/>
</dbReference>
<keyword evidence="11" id="KW-1185">Reference proteome</keyword>
<dbReference type="Pfam" id="PF12796">
    <property type="entry name" value="Ank_2"/>
    <property type="match status" value="2"/>
</dbReference>
<accession>A0AAQ3PPV3</accession>
<feature type="domain" description="PGG" evidence="9">
    <location>
        <begin position="320"/>
        <end position="424"/>
    </location>
</feature>
<dbReference type="SMART" id="SM00248">
    <property type="entry name" value="ANK"/>
    <property type="match status" value="7"/>
</dbReference>
<dbReference type="PROSITE" id="PS50088">
    <property type="entry name" value="ANK_REPEAT"/>
    <property type="match status" value="2"/>
</dbReference>
<evidence type="ECO:0000256" key="4">
    <source>
        <dbReference type="ARBA" id="ARBA00022989"/>
    </source>
</evidence>
<dbReference type="Pfam" id="PF13606">
    <property type="entry name" value="Ank_3"/>
    <property type="match status" value="1"/>
</dbReference>
<sequence>MDRELYRAATQGDVAVLEEALVDRLDEPRILHFSRTPQGNTALHLAALHGHAELAAEVLYKDNKLLSGMLEVAELFIVRAKAWPEDSKSPLIIINKAGDTALHEAVRNRRSAVAAALLDADPTRGYDLNERMESPLHMAAREGLIQIVQKIIKHSWVEDRYPAATSISGTPLHQAVLGSHLGIVEILLKKRPELTLRTDSYNNNALHYAAQKNHKRVVEALLNKQTELAYMLNDSRQSPLHVAANYDSTDAIKVLLRHCPDVAEMVDGAGRNAFHVSVDRGKTNALRCLLRVSCSALLLLNDRRVDPCVQNRDDNLIDKDFDNLVDAYFLAATLIATVTFAATFTMPGGYDQTNGIALHGRSSAFKIFVVSNTVAMCSSIVIFLLIWARQEPVKLRLHNLMWSQTLTILACLAMLFSLMTAVYVTVAPSAPWPAYAVIAIAISSPAIFFFISWMGR</sequence>
<reference evidence="10 11" key="1">
    <citation type="submission" date="2024-02" db="EMBL/GenBank/DDBJ databases">
        <title>High-quality chromosome-scale genome assembly of Pensacola bahiagrass (Paspalum notatum Flugge var. saurae).</title>
        <authorList>
            <person name="Vega J.M."/>
            <person name="Podio M."/>
            <person name="Orjuela J."/>
            <person name="Siena L.A."/>
            <person name="Pessino S.C."/>
            <person name="Combes M.C."/>
            <person name="Mariac C."/>
            <person name="Albertini E."/>
            <person name="Pupilli F."/>
            <person name="Ortiz J.P.A."/>
            <person name="Leblanc O."/>
        </authorList>
    </citation>
    <scope>NUCLEOTIDE SEQUENCE [LARGE SCALE GENOMIC DNA]</scope>
    <source>
        <strain evidence="10">R1</strain>
        <tissue evidence="10">Leaf</tissue>
    </source>
</reference>
<feature type="repeat" description="ANK" evidence="7">
    <location>
        <begin position="38"/>
        <end position="61"/>
    </location>
</feature>
<evidence type="ECO:0000259" key="9">
    <source>
        <dbReference type="Pfam" id="PF13962"/>
    </source>
</evidence>
<keyword evidence="5 7" id="KW-0040">ANK repeat</keyword>
<evidence type="ECO:0000256" key="2">
    <source>
        <dbReference type="ARBA" id="ARBA00022692"/>
    </source>
</evidence>
<evidence type="ECO:0000313" key="11">
    <source>
        <dbReference type="Proteomes" id="UP001341281"/>
    </source>
</evidence>